<protein>
    <recommendedName>
        <fullName evidence="4">Lipoprotein</fullName>
    </recommendedName>
</protein>
<sequence>MQNKLRLGLMIGLSFVSLASLACPKGTTLIGGTGPYHKGGTCVVADKQPPPATPAPTPKNTADSDKSAKADKPAKLPQDSNKQASTEKAPKSKTPNTDSSKIGTVSNPLN</sequence>
<reference evidence="3" key="2">
    <citation type="submission" date="2023-04" db="EMBL/GenBank/DDBJ databases">
        <authorList>
            <person name="Beletskiy A.V."/>
            <person name="Mardanov A.V."/>
            <person name="Ravin N.V."/>
        </authorList>
    </citation>
    <scope>NUCLEOTIDE SEQUENCE</scope>
    <source>
        <strain evidence="3">GKL-01</strain>
    </source>
</reference>
<feature type="region of interest" description="Disordered" evidence="1">
    <location>
        <begin position="28"/>
        <end position="110"/>
    </location>
</feature>
<feature type="compositionally biased region" description="Polar residues" evidence="1">
    <location>
        <begin position="93"/>
        <end position="110"/>
    </location>
</feature>
<evidence type="ECO:0000256" key="2">
    <source>
        <dbReference type="SAM" id="SignalP"/>
    </source>
</evidence>
<accession>A0AA95H790</accession>
<feature type="compositionally biased region" description="Basic and acidic residues" evidence="1">
    <location>
        <begin position="62"/>
        <end position="74"/>
    </location>
</feature>
<evidence type="ECO:0000313" key="3">
    <source>
        <dbReference type="EMBL" id="WGZ91896.1"/>
    </source>
</evidence>
<name>A0AA95H790_9GAMM</name>
<organism evidence="3">
    <name type="scientific">Candidatus Thiocaldithrix dubininis</name>
    <dbReference type="NCBI Taxonomy" id="3080823"/>
    <lineage>
        <taxon>Bacteria</taxon>
        <taxon>Pseudomonadati</taxon>
        <taxon>Pseudomonadota</taxon>
        <taxon>Gammaproteobacteria</taxon>
        <taxon>Thiotrichales</taxon>
        <taxon>Thiotrichaceae</taxon>
        <taxon>Candidatus Thiocaldithrix</taxon>
    </lineage>
</organism>
<proteinExistence type="predicted"/>
<dbReference type="EMBL" id="CP124755">
    <property type="protein sequence ID" value="WGZ91896.1"/>
    <property type="molecule type" value="Genomic_DNA"/>
</dbReference>
<feature type="signal peptide" evidence="2">
    <location>
        <begin position="1"/>
        <end position="22"/>
    </location>
</feature>
<gene>
    <name evidence="3" type="ORF">QJT80_05295</name>
</gene>
<feature type="chain" id="PRO_5041677381" description="Lipoprotein" evidence="2">
    <location>
        <begin position="23"/>
        <end position="110"/>
    </location>
</feature>
<dbReference type="AlphaFoldDB" id="A0AA95H790"/>
<dbReference type="KEGG" id="tdu:QJT80_05295"/>
<feature type="compositionally biased region" description="Pro residues" evidence="1">
    <location>
        <begin position="48"/>
        <end position="57"/>
    </location>
</feature>
<keyword evidence="2" id="KW-0732">Signal</keyword>
<reference evidence="3" key="1">
    <citation type="journal article" date="2023" name="Int. J. Mol. Sci.">
        <title>Metagenomics Revealed a New Genus 'Candidatus Thiocaldithrix dubininis' gen. nov., sp. nov. and a New Species 'Candidatus Thiothrix putei' sp. nov. in the Family Thiotrichaceae, Some Members of Which Have Traits of Both Na+- and H+-Motive Energetics.</title>
        <authorList>
            <person name="Ravin N.V."/>
            <person name="Muntyan M.S."/>
            <person name="Smolyakov D.D."/>
            <person name="Rudenko T.S."/>
            <person name="Beletsky A.V."/>
            <person name="Mardanov A.V."/>
            <person name="Grabovich M.Y."/>
        </authorList>
    </citation>
    <scope>NUCLEOTIDE SEQUENCE</scope>
    <source>
        <strain evidence="3">GKL-01</strain>
    </source>
</reference>
<dbReference type="Proteomes" id="UP001300672">
    <property type="component" value="Chromosome"/>
</dbReference>
<evidence type="ECO:0000256" key="1">
    <source>
        <dbReference type="SAM" id="MobiDB-lite"/>
    </source>
</evidence>
<evidence type="ECO:0008006" key="4">
    <source>
        <dbReference type="Google" id="ProtNLM"/>
    </source>
</evidence>
<dbReference type="PROSITE" id="PS51257">
    <property type="entry name" value="PROKAR_LIPOPROTEIN"/>
    <property type="match status" value="1"/>
</dbReference>